<proteinExistence type="predicted"/>
<evidence type="ECO:0000256" key="6">
    <source>
        <dbReference type="ARBA" id="ARBA00023014"/>
    </source>
</evidence>
<evidence type="ECO:0000256" key="1">
    <source>
        <dbReference type="ARBA" id="ARBA00022448"/>
    </source>
</evidence>
<keyword evidence="3" id="KW-0479">Metal-binding</keyword>
<feature type="transmembrane region" description="Helical" evidence="7">
    <location>
        <begin position="83"/>
        <end position="104"/>
    </location>
</feature>
<organism evidence="9 10">
    <name type="scientific">Uliginosibacterium sediminicola</name>
    <dbReference type="NCBI Taxonomy" id="2024550"/>
    <lineage>
        <taxon>Bacteria</taxon>
        <taxon>Pseudomonadati</taxon>
        <taxon>Pseudomonadota</taxon>
        <taxon>Betaproteobacteria</taxon>
        <taxon>Rhodocyclales</taxon>
        <taxon>Zoogloeaceae</taxon>
        <taxon>Uliginosibacterium</taxon>
    </lineage>
</organism>
<keyword evidence="7" id="KW-0812">Transmembrane</keyword>
<keyword evidence="7" id="KW-1133">Transmembrane helix</keyword>
<sequence>MIPIEASAAATPQQTSLYESQPKIYPRSVKGRFATWRWVFVWITQIVFYGLPWMSWNDRQAVVFDLAARKFYLFGLVLWPQDFIYLTGLLIVCALSLFLFTAVAGRLWCGYACPQTVYTELFLWIEKFFEGDRQARIKLDAAPWSLRKLARKGGKQLGWIGLSLWTGYTFVGYFTPIRVLASELAAFSLGPWETFWVLFYGFATYSNAGYLREQICKLMCPYARFQGAMFDKDTLIITYDQVRGEPRRPRARKQEGLAPAGDCVECSLCVQVCPTGIDIRDGLQVGCIGCAACIDVCDTVMDKIGSPRGLIRYSTERAMAERSNSTLSILRRLMRPRVMLYSIILVLLSSALMFSLIWLRKPFKADIIRDRGALARVVERGYVENTYTLRLMNTTEQAQRYHFDVSGLPGLSLTSEADISVPATDSRAVAVRLQVPPDSVPPGSHAIKFHIRAIVPDGQKGAEIEERAAFLMPM</sequence>
<evidence type="ECO:0000256" key="3">
    <source>
        <dbReference type="ARBA" id="ARBA00022723"/>
    </source>
</evidence>
<dbReference type="SUPFAM" id="SSF54862">
    <property type="entry name" value="4Fe-4S ferredoxins"/>
    <property type="match status" value="1"/>
</dbReference>
<evidence type="ECO:0000259" key="8">
    <source>
        <dbReference type="PROSITE" id="PS51379"/>
    </source>
</evidence>
<protein>
    <submittedName>
        <fullName evidence="9">Cytochrome c oxidase accessory protein CcoG</fullName>
    </submittedName>
</protein>
<dbReference type="Pfam" id="PF13746">
    <property type="entry name" value="Fer4_18"/>
    <property type="match status" value="1"/>
</dbReference>
<dbReference type="InterPro" id="IPR017900">
    <property type="entry name" value="4Fe4S_Fe_S_CS"/>
</dbReference>
<feature type="domain" description="4Fe-4S ferredoxin-type" evidence="8">
    <location>
        <begin position="253"/>
        <end position="282"/>
    </location>
</feature>
<accession>A0ABU9Z078</accession>
<dbReference type="EMBL" id="JBDIVE010000006">
    <property type="protein sequence ID" value="MEN3069365.1"/>
    <property type="molecule type" value="Genomic_DNA"/>
</dbReference>
<name>A0ABU9Z078_9RHOO</name>
<evidence type="ECO:0000256" key="5">
    <source>
        <dbReference type="ARBA" id="ARBA00023004"/>
    </source>
</evidence>
<dbReference type="Pfam" id="PF12801">
    <property type="entry name" value="Fer4_5"/>
    <property type="match status" value="1"/>
</dbReference>
<keyword evidence="4" id="KW-0249">Electron transport</keyword>
<dbReference type="PROSITE" id="PS00198">
    <property type="entry name" value="4FE4S_FER_1"/>
    <property type="match status" value="1"/>
</dbReference>
<keyword evidence="10" id="KW-1185">Reference proteome</keyword>
<dbReference type="NCBIfam" id="TIGR02745">
    <property type="entry name" value="ccoG_rdxA_fixG"/>
    <property type="match status" value="1"/>
</dbReference>
<evidence type="ECO:0000256" key="2">
    <source>
        <dbReference type="ARBA" id="ARBA00022485"/>
    </source>
</evidence>
<dbReference type="InterPro" id="IPR013783">
    <property type="entry name" value="Ig-like_fold"/>
</dbReference>
<evidence type="ECO:0000256" key="4">
    <source>
        <dbReference type="ARBA" id="ARBA00022982"/>
    </source>
</evidence>
<evidence type="ECO:0000256" key="7">
    <source>
        <dbReference type="SAM" id="Phobius"/>
    </source>
</evidence>
<keyword evidence="1" id="KW-0813">Transport</keyword>
<dbReference type="Pfam" id="PF11614">
    <property type="entry name" value="FixG_C"/>
    <property type="match status" value="1"/>
</dbReference>
<feature type="transmembrane region" description="Helical" evidence="7">
    <location>
        <begin position="194"/>
        <end position="211"/>
    </location>
</feature>
<keyword evidence="5" id="KW-0408">Iron</keyword>
<evidence type="ECO:0000313" key="10">
    <source>
        <dbReference type="Proteomes" id="UP001410394"/>
    </source>
</evidence>
<dbReference type="Gene3D" id="2.60.40.10">
    <property type="entry name" value="Immunoglobulins"/>
    <property type="match status" value="1"/>
</dbReference>
<evidence type="ECO:0000313" key="9">
    <source>
        <dbReference type="EMBL" id="MEN3069365.1"/>
    </source>
</evidence>
<dbReference type="PANTHER" id="PTHR30176:SF3">
    <property type="entry name" value="FERREDOXIN-TYPE PROTEIN NAPH"/>
    <property type="match status" value="1"/>
</dbReference>
<feature type="transmembrane region" description="Helical" evidence="7">
    <location>
        <begin position="157"/>
        <end position="174"/>
    </location>
</feature>
<keyword evidence="7" id="KW-0472">Membrane</keyword>
<feature type="transmembrane region" description="Helical" evidence="7">
    <location>
        <begin position="36"/>
        <end position="56"/>
    </location>
</feature>
<keyword evidence="6" id="KW-0411">Iron-sulfur</keyword>
<dbReference type="InterPro" id="IPR032879">
    <property type="entry name" value="FixG_C"/>
</dbReference>
<dbReference type="InterPro" id="IPR051684">
    <property type="entry name" value="Electron_Trans/Redox"/>
</dbReference>
<dbReference type="InterPro" id="IPR014116">
    <property type="entry name" value="Cyt_c_oxidase_cbb3_FixG"/>
</dbReference>
<keyword evidence="2" id="KW-0004">4Fe-4S</keyword>
<dbReference type="InterPro" id="IPR017896">
    <property type="entry name" value="4Fe4S_Fe-S-bd"/>
</dbReference>
<feature type="transmembrane region" description="Helical" evidence="7">
    <location>
        <begin position="338"/>
        <end position="359"/>
    </location>
</feature>
<dbReference type="PROSITE" id="PS51379">
    <property type="entry name" value="4FE4S_FER_2"/>
    <property type="match status" value="1"/>
</dbReference>
<gene>
    <name evidence="9" type="primary">ccoG</name>
    <name evidence="9" type="ORF">ABDB84_12810</name>
</gene>
<dbReference type="PANTHER" id="PTHR30176">
    <property type="entry name" value="FERREDOXIN-TYPE PROTEIN NAPH"/>
    <property type="match status" value="1"/>
</dbReference>
<comment type="caution">
    <text evidence="9">The sequence shown here is derived from an EMBL/GenBank/DDBJ whole genome shotgun (WGS) entry which is preliminary data.</text>
</comment>
<dbReference type="Proteomes" id="UP001410394">
    <property type="component" value="Unassembled WGS sequence"/>
</dbReference>
<reference evidence="9 10" key="1">
    <citation type="journal article" date="2018" name="Int. J. Syst. Evol. Microbiol.">
        <title>Uliginosibacterium sediminicola sp. nov., isolated from freshwater sediment.</title>
        <authorList>
            <person name="Hwang W.M."/>
            <person name="Kim S.M."/>
            <person name="Kang K."/>
            <person name="Ahn T.Y."/>
        </authorList>
    </citation>
    <scope>NUCLEOTIDE SEQUENCE [LARGE SCALE GENOMIC DNA]</scope>
    <source>
        <strain evidence="9 10">M1-21</strain>
    </source>
</reference>
<dbReference type="RefSeq" id="WP_345920134.1">
    <property type="nucleotide sequence ID" value="NZ_JBDIVE010000006.1"/>
</dbReference>